<feature type="transmembrane region" description="Helical" evidence="2">
    <location>
        <begin position="32"/>
        <end position="49"/>
    </location>
</feature>
<keyword evidence="2" id="KW-1133">Transmembrane helix</keyword>
<gene>
    <name evidence="3" type="ORF">GCM10009606_24310</name>
</gene>
<evidence type="ECO:0000313" key="3">
    <source>
        <dbReference type="EMBL" id="GAA1144093.1"/>
    </source>
</evidence>
<evidence type="ECO:0008006" key="5">
    <source>
        <dbReference type="Google" id="ProtNLM"/>
    </source>
</evidence>
<reference evidence="4" key="1">
    <citation type="journal article" date="2019" name="Int. J. Syst. Evol. Microbiol.">
        <title>The Global Catalogue of Microorganisms (GCM) 10K type strain sequencing project: providing services to taxonomists for standard genome sequencing and annotation.</title>
        <authorList>
            <consortium name="The Broad Institute Genomics Platform"/>
            <consortium name="The Broad Institute Genome Sequencing Center for Infectious Disease"/>
            <person name="Wu L."/>
            <person name="Ma J."/>
        </authorList>
    </citation>
    <scope>NUCLEOTIDE SEQUENCE [LARGE SCALE GENOMIC DNA]</scope>
    <source>
        <strain evidence="4">JCM 11813</strain>
    </source>
</reference>
<feature type="region of interest" description="Disordered" evidence="1">
    <location>
        <begin position="99"/>
        <end position="123"/>
    </location>
</feature>
<keyword evidence="2" id="KW-0812">Transmembrane</keyword>
<keyword evidence="2" id="KW-0472">Membrane</keyword>
<comment type="caution">
    <text evidence="3">The sequence shown here is derived from an EMBL/GenBank/DDBJ whole genome shotgun (WGS) entry which is preliminary data.</text>
</comment>
<accession>A0ABP4F135</accession>
<dbReference type="EMBL" id="BAAAJE010000010">
    <property type="protein sequence ID" value="GAA1144093.1"/>
    <property type="molecule type" value="Genomic_DNA"/>
</dbReference>
<dbReference type="Proteomes" id="UP001499979">
    <property type="component" value="Unassembled WGS sequence"/>
</dbReference>
<keyword evidence="4" id="KW-1185">Reference proteome</keyword>
<organism evidence="3 4">
    <name type="scientific">Nocardioides aquiterrae</name>
    <dbReference type="NCBI Taxonomy" id="203799"/>
    <lineage>
        <taxon>Bacteria</taxon>
        <taxon>Bacillati</taxon>
        <taxon>Actinomycetota</taxon>
        <taxon>Actinomycetes</taxon>
        <taxon>Propionibacteriales</taxon>
        <taxon>Nocardioidaceae</taxon>
        <taxon>Nocardioides</taxon>
    </lineage>
</organism>
<evidence type="ECO:0000256" key="2">
    <source>
        <dbReference type="SAM" id="Phobius"/>
    </source>
</evidence>
<dbReference type="RefSeq" id="WP_343907806.1">
    <property type="nucleotide sequence ID" value="NZ_BAAAJE010000010.1"/>
</dbReference>
<evidence type="ECO:0000313" key="4">
    <source>
        <dbReference type="Proteomes" id="UP001499979"/>
    </source>
</evidence>
<proteinExistence type="predicted"/>
<name>A0ABP4F135_9ACTN</name>
<feature type="transmembrane region" description="Helical" evidence="2">
    <location>
        <begin position="6"/>
        <end position="25"/>
    </location>
</feature>
<evidence type="ECO:0000256" key="1">
    <source>
        <dbReference type="SAM" id="MobiDB-lite"/>
    </source>
</evidence>
<feature type="transmembrane region" description="Helical" evidence="2">
    <location>
        <begin position="69"/>
        <end position="91"/>
    </location>
</feature>
<sequence length="143" mass="15216">MDDAAWAALTLSLTVLGGVWTWLAFRRHGAVAALRALGFTLLPLAAYLTKTLQMFTRIVNAVTDWATNVAFSPVVWLGMLLGGVGIVLIVVSGMIRSRQLGKGPDGTAKELPAARGSRSAPVVTDTDPEMAEIEAILRKRGIS</sequence>
<protein>
    <recommendedName>
        <fullName evidence="5">Cellulose synthase</fullName>
    </recommendedName>
</protein>